<name>A0A178UQ58_ARATH</name>
<evidence type="ECO:0000313" key="10">
    <source>
        <dbReference type="Proteomes" id="UP000516314"/>
    </source>
</evidence>
<dbReference type="Proteomes" id="UP000516314">
    <property type="component" value="Chromosome 5"/>
</dbReference>
<reference evidence="4 10" key="4">
    <citation type="submission" date="2020-09" db="EMBL/GenBank/DDBJ databases">
        <authorList>
            <person name="Ashkenazy H."/>
        </authorList>
    </citation>
    <scope>NUCLEOTIDE SEQUENCE [LARGE SCALE GENOMIC DNA]</scope>
    <source>
        <strain evidence="10">cv. Cdm-0</strain>
    </source>
</reference>
<proteinExistence type="predicted"/>
<dbReference type="EMBL" id="CACSHJ010000096">
    <property type="protein sequence ID" value="CAA0409099.1"/>
    <property type="molecule type" value="Genomic_DNA"/>
</dbReference>
<feature type="signal peptide" evidence="2">
    <location>
        <begin position="1"/>
        <end position="25"/>
    </location>
</feature>
<organism evidence="5 7">
    <name type="scientific">Arabidopsis thaliana</name>
    <name type="common">Mouse-ear cress</name>
    <dbReference type="NCBI Taxonomy" id="3702"/>
    <lineage>
        <taxon>Eukaryota</taxon>
        <taxon>Viridiplantae</taxon>
        <taxon>Streptophyta</taxon>
        <taxon>Embryophyta</taxon>
        <taxon>Tracheophyta</taxon>
        <taxon>Spermatophyta</taxon>
        <taxon>Magnoliopsida</taxon>
        <taxon>eudicotyledons</taxon>
        <taxon>Gunneridae</taxon>
        <taxon>Pentapetalae</taxon>
        <taxon>rosids</taxon>
        <taxon>malvids</taxon>
        <taxon>Brassicales</taxon>
        <taxon>Brassicaceae</taxon>
        <taxon>Camelineae</taxon>
        <taxon>Arabidopsis</taxon>
    </lineage>
</organism>
<accession>A0A178UQ58</accession>
<evidence type="ECO:0000256" key="1">
    <source>
        <dbReference type="SAM" id="MobiDB-lite"/>
    </source>
</evidence>
<evidence type="ECO:0000313" key="5">
    <source>
        <dbReference type="EMBL" id="OAO95793.1"/>
    </source>
</evidence>
<dbReference type="Proteomes" id="UP000434276">
    <property type="component" value="Unassembled WGS sequence"/>
</dbReference>
<evidence type="ECO:0000313" key="7">
    <source>
        <dbReference type="Proteomes" id="UP000078284"/>
    </source>
</evidence>
<dbReference type="ExpressionAtlas" id="A0A178UQ58">
    <property type="expression patterns" value="baseline and differential"/>
</dbReference>
<gene>
    <name evidence="5" type="ordered locus">AXX17_At5g50270</name>
    <name evidence="6" type="ORF">AN1_LOCUS25392</name>
    <name evidence="4" type="ORF">AT9943_LOCUS21894</name>
    <name evidence="3" type="ORF">C24_LOCUS25222</name>
</gene>
<protein>
    <submittedName>
        <fullName evidence="4">(thale cress) hypothetical protein</fullName>
    </submittedName>
</protein>
<reference evidence="6 8" key="3">
    <citation type="submission" date="2019-11" db="EMBL/GenBank/DDBJ databases">
        <authorList>
            <person name="Jiao W.-B."/>
            <person name="Schneeberger K."/>
        </authorList>
    </citation>
    <scope>NUCLEOTIDE SEQUENCE [LARGE SCALE GENOMIC DNA]</scope>
    <source>
        <strain evidence="8">cv. An-1</strain>
        <strain evidence="9">cv. C24</strain>
    </source>
</reference>
<feature type="chain" id="PRO_5033256499" evidence="2">
    <location>
        <begin position="26"/>
        <end position="80"/>
    </location>
</feature>
<feature type="region of interest" description="Disordered" evidence="1">
    <location>
        <begin position="48"/>
        <end position="80"/>
    </location>
</feature>
<evidence type="ECO:0000313" key="6">
    <source>
        <dbReference type="EMBL" id="VYS70007.1"/>
    </source>
</evidence>
<reference evidence="5" key="2">
    <citation type="submission" date="2016-03" db="EMBL/GenBank/DDBJ databases">
        <title>Full-length assembly of Arabidopsis thaliana Ler reveals the complement of translocations and inversions.</title>
        <authorList>
            <person name="Zapata L."/>
            <person name="Schneeberger K."/>
            <person name="Ossowski S."/>
        </authorList>
    </citation>
    <scope>NUCLEOTIDE SEQUENCE [LARGE SCALE GENOMIC DNA]</scope>
    <source>
        <tissue evidence="5">Leaf</tissue>
    </source>
</reference>
<evidence type="ECO:0000256" key="2">
    <source>
        <dbReference type="SAM" id="SignalP"/>
    </source>
</evidence>
<dbReference type="Proteomes" id="UP000426265">
    <property type="component" value="Unassembled WGS sequence"/>
</dbReference>
<dbReference type="AlphaFoldDB" id="A0A178UQ58"/>
<sequence>MYNVVVCLLTLSFLLLTGLSNTAEARVPYEAREGVWDQKVITEMKAEVGGSCSPRAHGRGPPNRPGSSNIPGSPKRCTKP</sequence>
<accession>A0A5S9YD21</accession>
<evidence type="ECO:0000313" key="3">
    <source>
        <dbReference type="EMBL" id="CAA0409099.1"/>
    </source>
</evidence>
<keyword evidence="2" id="KW-0732">Signal</keyword>
<dbReference type="OrthoDB" id="1105927at2759"/>
<evidence type="ECO:0000313" key="8">
    <source>
        <dbReference type="Proteomes" id="UP000426265"/>
    </source>
</evidence>
<dbReference type="Proteomes" id="UP000078284">
    <property type="component" value="Chromosome 5"/>
</dbReference>
<dbReference type="EMBL" id="LR881470">
    <property type="protein sequence ID" value="CAD5334600.1"/>
    <property type="molecule type" value="Genomic_DNA"/>
</dbReference>
<dbReference type="EMBL" id="LUHQ01000005">
    <property type="protein sequence ID" value="OAO95793.1"/>
    <property type="molecule type" value="Genomic_DNA"/>
</dbReference>
<dbReference type="EMBL" id="CACRSJ010000110">
    <property type="protein sequence ID" value="VYS70007.1"/>
    <property type="molecule type" value="Genomic_DNA"/>
</dbReference>
<evidence type="ECO:0000313" key="4">
    <source>
        <dbReference type="EMBL" id="CAD5334600.1"/>
    </source>
</evidence>
<evidence type="ECO:0000313" key="9">
    <source>
        <dbReference type="Proteomes" id="UP000434276"/>
    </source>
</evidence>
<reference evidence="7" key="1">
    <citation type="journal article" date="2016" name="Proc. Natl. Acad. Sci. U.S.A.">
        <title>Chromosome-level assembly of Arabidopsis thaliana Ler reveals the extent of translocation and inversion polymorphisms.</title>
        <authorList>
            <person name="Zapata L."/>
            <person name="Ding J."/>
            <person name="Willing E.M."/>
            <person name="Hartwig B."/>
            <person name="Bezdan D."/>
            <person name="Jiao W.B."/>
            <person name="Patel V."/>
            <person name="Velikkakam James G."/>
            <person name="Koornneef M."/>
            <person name="Ossowski S."/>
            <person name="Schneeberger K."/>
        </authorList>
    </citation>
    <scope>NUCLEOTIDE SEQUENCE [LARGE SCALE GENOMIC DNA]</scope>
    <source>
        <strain evidence="7">cv. Landsberg erecta</strain>
    </source>
</reference>